<reference evidence="1 2" key="1">
    <citation type="submission" date="2017-10" db="EMBL/GenBank/DDBJ databases">
        <title>Draft genomes of the Enterococcus faecium isolated from human feces before and after Helicobacter pylori eradication therapy.</title>
        <authorList>
            <person name="Prianichniikov N.A."/>
            <person name="Glushchenko O.E."/>
            <person name="Malakhova M.V."/>
        </authorList>
    </citation>
    <scope>NUCLEOTIDE SEQUENCE [LARGE SCALE GENOMIC DNA]</scope>
    <source>
        <strain evidence="1 2">Hp_5-7</strain>
    </source>
</reference>
<comment type="caution">
    <text evidence="1">The sequence shown here is derived from an EMBL/GenBank/DDBJ whole genome shotgun (WGS) entry which is preliminary data.</text>
</comment>
<dbReference type="Gene3D" id="3.40.50.2000">
    <property type="entry name" value="Glycogen Phosphorylase B"/>
    <property type="match status" value="1"/>
</dbReference>
<dbReference type="AlphaFoldDB" id="A0A2G0E781"/>
<dbReference type="SUPFAM" id="SSF53756">
    <property type="entry name" value="UDP-Glycosyltransferase/glycogen phosphorylase"/>
    <property type="match status" value="1"/>
</dbReference>
<proteinExistence type="predicted"/>
<evidence type="ECO:0000313" key="2">
    <source>
        <dbReference type="Proteomes" id="UP000224303"/>
    </source>
</evidence>
<organism evidence="1 2">
    <name type="scientific">Enterococcus faecium</name>
    <name type="common">Streptococcus faecium</name>
    <dbReference type="NCBI Taxonomy" id="1352"/>
    <lineage>
        <taxon>Bacteria</taxon>
        <taxon>Bacillati</taxon>
        <taxon>Bacillota</taxon>
        <taxon>Bacilli</taxon>
        <taxon>Lactobacillales</taxon>
        <taxon>Enterococcaceae</taxon>
        <taxon>Enterococcus</taxon>
    </lineage>
</organism>
<gene>
    <name evidence="1" type="ORF">CQR37_14990</name>
</gene>
<dbReference type="InterPro" id="IPR029767">
    <property type="entry name" value="WecB-like"/>
</dbReference>
<dbReference type="Proteomes" id="UP000224303">
    <property type="component" value="Unassembled WGS sequence"/>
</dbReference>
<dbReference type="EMBL" id="PCGC01000159">
    <property type="protein sequence ID" value="PHL20343.1"/>
    <property type="molecule type" value="Genomic_DNA"/>
</dbReference>
<protein>
    <submittedName>
        <fullName evidence="1">UDP-N-acetylglucosamine 2-epimerase (Non-hydrolyzing)</fullName>
    </submittedName>
</protein>
<accession>A0A2G0E781</accession>
<evidence type="ECO:0000313" key="1">
    <source>
        <dbReference type="EMBL" id="PHL20343.1"/>
    </source>
</evidence>
<sequence length="49" mass="5667">MKKLKVMTVVGTRPEIIRLSAVINRLDQSEAIEHILVHTGQNYDYELNE</sequence>
<dbReference type="PANTHER" id="PTHR43174">
    <property type="entry name" value="UDP-N-ACETYLGLUCOSAMINE 2-EPIMERASE"/>
    <property type="match status" value="1"/>
</dbReference>
<dbReference type="PANTHER" id="PTHR43174:SF1">
    <property type="entry name" value="UDP-N-ACETYLGLUCOSAMINE 2-EPIMERASE"/>
    <property type="match status" value="1"/>
</dbReference>
<feature type="non-terminal residue" evidence="1">
    <location>
        <position position="49"/>
    </location>
</feature>
<name>A0A2G0E781_ENTFC</name>